<feature type="non-terminal residue" evidence="1">
    <location>
        <position position="1"/>
    </location>
</feature>
<evidence type="ECO:0000313" key="1">
    <source>
        <dbReference type="EMBL" id="KKK61893.1"/>
    </source>
</evidence>
<name>A0A0F8WZ18_9ZZZZ</name>
<protein>
    <submittedName>
        <fullName evidence="1">Uncharacterized protein</fullName>
    </submittedName>
</protein>
<organism evidence="1">
    <name type="scientific">marine sediment metagenome</name>
    <dbReference type="NCBI Taxonomy" id="412755"/>
    <lineage>
        <taxon>unclassified sequences</taxon>
        <taxon>metagenomes</taxon>
        <taxon>ecological metagenomes</taxon>
    </lineage>
</organism>
<dbReference type="EMBL" id="LAZR01062264">
    <property type="protein sequence ID" value="KKK61893.1"/>
    <property type="molecule type" value="Genomic_DNA"/>
</dbReference>
<sequence>AGITYDSTATTTITGLGHLEGETVAVFADGLVQDTKVVSSSQITIVSASTVQVGLPYTMKVRTMRLSVPTQNETLQTRIKRINSTVVRFIRSLLGSAGQEYGGTEYLQDLGATFSDEAQDTDANKRLTTGGFSEDAYTTIISADPVPFTPLSTIISFEVEERR</sequence>
<gene>
    <name evidence="1" type="ORF">LCGC14_3009770</name>
</gene>
<comment type="caution">
    <text evidence="1">The sequence shown here is derived from an EMBL/GenBank/DDBJ whole genome shotgun (WGS) entry which is preliminary data.</text>
</comment>
<dbReference type="AlphaFoldDB" id="A0A0F8WZ18"/>
<proteinExistence type="predicted"/>
<reference evidence="1" key="1">
    <citation type="journal article" date="2015" name="Nature">
        <title>Complex archaea that bridge the gap between prokaryotes and eukaryotes.</title>
        <authorList>
            <person name="Spang A."/>
            <person name="Saw J.H."/>
            <person name="Jorgensen S.L."/>
            <person name="Zaremba-Niedzwiedzka K."/>
            <person name="Martijn J."/>
            <person name="Lind A.E."/>
            <person name="van Eijk R."/>
            <person name="Schleper C."/>
            <person name="Guy L."/>
            <person name="Ettema T.J."/>
        </authorList>
    </citation>
    <scope>NUCLEOTIDE SEQUENCE</scope>
</reference>
<accession>A0A0F8WZ18</accession>